<keyword evidence="2" id="KW-1133">Transmembrane helix</keyword>
<keyword evidence="2" id="KW-0812">Transmembrane</keyword>
<evidence type="ECO:0000256" key="1">
    <source>
        <dbReference type="SAM" id="Coils"/>
    </source>
</evidence>
<keyword evidence="1" id="KW-0175">Coiled coil</keyword>
<feature type="transmembrane region" description="Helical" evidence="2">
    <location>
        <begin position="33"/>
        <end position="53"/>
    </location>
</feature>
<keyword evidence="2" id="KW-0472">Membrane</keyword>
<proteinExistence type="predicted"/>
<accession>A0A9E6MU50</accession>
<protein>
    <submittedName>
        <fullName evidence="3">Holin family protein</fullName>
    </submittedName>
</protein>
<evidence type="ECO:0000313" key="4">
    <source>
        <dbReference type="Proteomes" id="UP000886880"/>
    </source>
</evidence>
<evidence type="ECO:0000256" key="2">
    <source>
        <dbReference type="SAM" id="Phobius"/>
    </source>
</evidence>
<evidence type="ECO:0000313" key="3">
    <source>
        <dbReference type="EMBL" id="QWY14563.1"/>
    </source>
</evidence>
<reference evidence="3 4" key="1">
    <citation type="submission" date="2021-06" db="EMBL/GenBank/DDBJ databases">
        <authorList>
            <person name="Zhang G."/>
            <person name="Liu Y."/>
            <person name="Wang J."/>
            <person name="Chen Y."/>
        </authorList>
    </citation>
    <scope>NUCLEOTIDE SEQUENCE [LARGE SCALE GENOMIC DNA]</scope>
</reference>
<dbReference type="GeneID" id="78058241"/>
<name>A0A9E6MU50_9CAUD</name>
<dbReference type="EMBL" id="MZ374361">
    <property type="protein sequence ID" value="QWY14563.1"/>
    <property type="molecule type" value="Genomic_DNA"/>
</dbReference>
<sequence>MSFTGNTQAGTVVASGTTVTGLMTKYGITPETIGIFATLCGILLTIIMIYGHIRRIRNESAERKEKEIIARLEAERAQLELDELRRRVSNPAQ</sequence>
<feature type="coiled-coil region" evidence="1">
    <location>
        <begin position="58"/>
        <end position="87"/>
    </location>
</feature>
<dbReference type="Proteomes" id="UP000886880">
    <property type="component" value="Segment"/>
</dbReference>
<dbReference type="RefSeq" id="YP_010683704.1">
    <property type="nucleotide sequence ID" value="NC_071129.1"/>
</dbReference>
<organism evidence="3 4">
    <name type="scientific">Klebsiella phage BUCT_49532</name>
    <dbReference type="NCBI Taxonomy" id="2849971"/>
    <lineage>
        <taxon>Viruses</taxon>
        <taxon>Duplodnaviria</taxon>
        <taxon>Heunggongvirae</taxon>
        <taxon>Uroviricota</taxon>
        <taxon>Caudoviricetes</taxon>
        <taxon>Jameshumphriesvirinae</taxon>
        <taxon>Chaoyangvirus</taxon>
        <taxon>Chaoyangvirus BUCT49532</taxon>
    </lineage>
</organism>
<keyword evidence="4" id="KW-1185">Reference proteome</keyword>